<comment type="caution">
    <text evidence="2">The sequence shown here is derived from an EMBL/GenBank/DDBJ whole genome shotgun (WGS) entry which is preliminary data.</text>
</comment>
<feature type="compositionally biased region" description="Pro residues" evidence="1">
    <location>
        <begin position="388"/>
        <end position="403"/>
    </location>
</feature>
<evidence type="ECO:0000313" key="3">
    <source>
        <dbReference type="Proteomes" id="UP001519460"/>
    </source>
</evidence>
<protein>
    <submittedName>
        <fullName evidence="2">Uncharacterized protein</fullName>
    </submittedName>
</protein>
<organism evidence="2 3">
    <name type="scientific">Batillaria attramentaria</name>
    <dbReference type="NCBI Taxonomy" id="370345"/>
    <lineage>
        <taxon>Eukaryota</taxon>
        <taxon>Metazoa</taxon>
        <taxon>Spiralia</taxon>
        <taxon>Lophotrochozoa</taxon>
        <taxon>Mollusca</taxon>
        <taxon>Gastropoda</taxon>
        <taxon>Caenogastropoda</taxon>
        <taxon>Sorbeoconcha</taxon>
        <taxon>Cerithioidea</taxon>
        <taxon>Batillariidae</taxon>
        <taxon>Batillaria</taxon>
    </lineage>
</organism>
<sequence>MGNAEGKESVGYSLNLPPQEDSASERPDQCPVIHYHHVSGGRSISVLQPLLVEQYQKNHRMLALRKRPLCEHFVGIFCDRGEDEGRTQWKHSTIPLWLHGQLRSQTETSGQHGERFVSVSMTGVQADGDYVIPGATNTARCPHVDKLPFKPRKRPEAIGVELIFEEPVQRPSEKYVYHVAPVPVTVHHCHRGKGKNFLGLANITCDWLGTFNQYLYQGWRLVDIYIDIRPSPGVVTTRTMTRFQHIHKRGRFTFKYITWKPVDMNSLWIFEKPAARERELAPVYEGTVVPFSFQLDKTNCKTNKNLPDLNWDHVIWDMGKRGWELASFVDVAGFRPANPSSNSEFIVTSLMFFQRPIPPPSYDFVATAGWDLSVQSGPAQGGGLPRQNHPPPSAPPLEGRPPV</sequence>
<dbReference type="EMBL" id="JACVVK020000392">
    <property type="protein sequence ID" value="KAK7475859.1"/>
    <property type="molecule type" value="Genomic_DNA"/>
</dbReference>
<evidence type="ECO:0000313" key="2">
    <source>
        <dbReference type="EMBL" id="KAK7475859.1"/>
    </source>
</evidence>
<reference evidence="2 3" key="1">
    <citation type="journal article" date="2023" name="Sci. Data">
        <title>Genome assembly of the Korean intertidal mud-creeper Batillaria attramentaria.</title>
        <authorList>
            <person name="Patra A.K."/>
            <person name="Ho P.T."/>
            <person name="Jun S."/>
            <person name="Lee S.J."/>
            <person name="Kim Y."/>
            <person name="Won Y.J."/>
        </authorList>
    </citation>
    <scope>NUCLEOTIDE SEQUENCE [LARGE SCALE GENOMIC DNA]</scope>
    <source>
        <strain evidence="2">Wonlab-2016</strain>
    </source>
</reference>
<accession>A0ABD0JLX9</accession>
<dbReference type="AlphaFoldDB" id="A0ABD0JLX9"/>
<dbReference type="Proteomes" id="UP001519460">
    <property type="component" value="Unassembled WGS sequence"/>
</dbReference>
<proteinExistence type="predicted"/>
<gene>
    <name evidence="2" type="ORF">BaRGS_00032909</name>
</gene>
<name>A0ABD0JLX9_9CAEN</name>
<feature type="region of interest" description="Disordered" evidence="1">
    <location>
        <begin position="375"/>
        <end position="403"/>
    </location>
</feature>
<evidence type="ECO:0000256" key="1">
    <source>
        <dbReference type="SAM" id="MobiDB-lite"/>
    </source>
</evidence>
<keyword evidence="3" id="KW-1185">Reference proteome</keyword>
<feature type="region of interest" description="Disordered" evidence="1">
    <location>
        <begin position="1"/>
        <end position="27"/>
    </location>
</feature>